<dbReference type="EMBL" id="FMSH01000506">
    <property type="protein sequence ID" value="SCU99215.1"/>
    <property type="molecule type" value="Genomic_DNA"/>
</dbReference>
<dbReference type="RefSeq" id="WP_035816127.1">
    <property type="nucleotide sequence ID" value="NZ_FMSH01000506.1"/>
</dbReference>
<dbReference type="AlphaFoldDB" id="A0A1K0JL83"/>
<evidence type="ECO:0000313" key="2">
    <source>
        <dbReference type="EMBL" id="SCU99215.1"/>
    </source>
</evidence>
<gene>
    <name evidence="2" type="ORF">CNECB9_590003</name>
</gene>
<keyword evidence="1" id="KW-0732">Signal</keyword>
<accession>A0A1K0JL83</accession>
<protein>
    <recommendedName>
        <fullName evidence="3">Proline-rich region</fullName>
    </recommendedName>
</protein>
<organism evidence="2">
    <name type="scientific">Cupriavidus necator</name>
    <name type="common">Alcaligenes eutrophus</name>
    <name type="synonym">Ralstonia eutropha</name>
    <dbReference type="NCBI Taxonomy" id="106590"/>
    <lineage>
        <taxon>Bacteria</taxon>
        <taxon>Pseudomonadati</taxon>
        <taxon>Pseudomonadota</taxon>
        <taxon>Betaproteobacteria</taxon>
        <taxon>Burkholderiales</taxon>
        <taxon>Burkholderiaceae</taxon>
        <taxon>Cupriavidus</taxon>
    </lineage>
</organism>
<feature type="signal peptide" evidence="1">
    <location>
        <begin position="1"/>
        <end position="24"/>
    </location>
</feature>
<sequence length="144" mass="15125">MNGRMLCQIALALAATAASGAALAGRADLHDAALHDSDARGGFIKTRTSVGVGLYFGPGVFYGGYPYGYPAPYYYPPAVVTAPAAPPQYIEQGPNGPVPVPGPDGVAPQQGWWYHCNQPEGYYPYVQSCPGGWQRIPAQPPANS</sequence>
<reference evidence="2" key="1">
    <citation type="submission" date="2016-09" db="EMBL/GenBank/DDBJ databases">
        <authorList>
            <person name="Capua I."/>
            <person name="De Benedictis P."/>
            <person name="Joannis T."/>
            <person name="Lombin L.H."/>
            <person name="Cattoli G."/>
        </authorList>
    </citation>
    <scope>NUCLEOTIDE SEQUENCE</scope>
    <source>
        <strain evidence="2">B9</strain>
    </source>
</reference>
<evidence type="ECO:0000256" key="1">
    <source>
        <dbReference type="SAM" id="SignalP"/>
    </source>
</evidence>
<name>A0A1K0JL83_CUPNE</name>
<evidence type="ECO:0008006" key="3">
    <source>
        <dbReference type="Google" id="ProtNLM"/>
    </source>
</evidence>
<feature type="chain" id="PRO_5009664914" description="Proline-rich region" evidence="1">
    <location>
        <begin position="25"/>
        <end position="144"/>
    </location>
</feature>
<proteinExistence type="predicted"/>